<dbReference type="InterPro" id="IPR005153">
    <property type="entry name" value="MbtH-like_dom"/>
</dbReference>
<sequence>MLSSNPFDDEQGSFFALINDEGQYSLWPTFAAVPDGWTVALGDPSRGVDGGVSRDEAMEFIDREWTTLQPAGKSHA</sequence>
<proteinExistence type="predicted"/>
<dbReference type="InterPro" id="IPR037407">
    <property type="entry name" value="MLP_fam"/>
</dbReference>
<dbReference type="AlphaFoldDB" id="A0A2A4ANA8"/>
<dbReference type="SMART" id="SM00923">
    <property type="entry name" value="MbtH"/>
    <property type="match status" value="1"/>
</dbReference>
<dbReference type="Pfam" id="PF03621">
    <property type="entry name" value="MbtH"/>
    <property type="match status" value="1"/>
</dbReference>
<dbReference type="SUPFAM" id="SSF160582">
    <property type="entry name" value="MbtH-like"/>
    <property type="match status" value="1"/>
</dbReference>
<dbReference type="PANTHER" id="PTHR38444">
    <property type="entry name" value="ENTEROBACTIN BIOSYNTHESIS PROTEIN YBDZ"/>
    <property type="match status" value="1"/>
</dbReference>
<dbReference type="GO" id="GO:0019290">
    <property type="term" value="P:siderophore biosynthetic process"/>
    <property type="evidence" value="ECO:0007669"/>
    <property type="project" value="TreeGrafter"/>
</dbReference>
<gene>
    <name evidence="2" type="ORF">COM45_01730</name>
</gene>
<organism evidence="2 3">
    <name type="scientific">Corynebacterium accolens</name>
    <dbReference type="NCBI Taxonomy" id="38284"/>
    <lineage>
        <taxon>Bacteria</taxon>
        <taxon>Bacillati</taxon>
        <taxon>Actinomycetota</taxon>
        <taxon>Actinomycetes</taxon>
        <taxon>Mycobacteriales</taxon>
        <taxon>Corynebacteriaceae</taxon>
        <taxon>Corynebacterium</taxon>
    </lineage>
</organism>
<dbReference type="Proteomes" id="UP000218690">
    <property type="component" value="Unassembled WGS sequence"/>
</dbReference>
<accession>A0A2A4ANA8</accession>
<feature type="domain" description="MbtH-like" evidence="1">
    <location>
        <begin position="5"/>
        <end position="63"/>
    </location>
</feature>
<dbReference type="EMBL" id="NWBP01000006">
    <property type="protein sequence ID" value="PCC83770.1"/>
    <property type="molecule type" value="Genomic_DNA"/>
</dbReference>
<comment type="caution">
    <text evidence="2">The sequence shown here is derived from an EMBL/GenBank/DDBJ whole genome shotgun (WGS) entry which is preliminary data.</text>
</comment>
<evidence type="ECO:0000313" key="2">
    <source>
        <dbReference type="EMBL" id="PCC83770.1"/>
    </source>
</evidence>
<dbReference type="GO" id="GO:0005829">
    <property type="term" value="C:cytosol"/>
    <property type="evidence" value="ECO:0007669"/>
    <property type="project" value="TreeGrafter"/>
</dbReference>
<dbReference type="Gene3D" id="3.90.820.10">
    <property type="entry name" value="Structural Genomics, Unknown Function 30-nov-00 1gh9 Mol_id"/>
    <property type="match status" value="1"/>
</dbReference>
<dbReference type="PANTHER" id="PTHR38444:SF1">
    <property type="entry name" value="ENTEROBACTIN BIOSYNTHESIS PROTEIN YBDZ"/>
    <property type="match status" value="1"/>
</dbReference>
<reference evidence="2 3" key="1">
    <citation type="submission" date="2017-09" db="EMBL/GenBank/DDBJ databases">
        <title>Draft Genome Sequence of Corynebacterium accolens AH4003.</title>
        <authorList>
            <person name="Chen Y."/>
            <person name="Oosthuysen W.F."/>
            <person name="Kelley S."/>
            <person name="Horswill A."/>
        </authorList>
    </citation>
    <scope>NUCLEOTIDE SEQUENCE [LARGE SCALE GENOMIC DNA]</scope>
    <source>
        <strain evidence="2 3">AH4003</strain>
    </source>
</reference>
<dbReference type="InterPro" id="IPR038020">
    <property type="entry name" value="MbtH-like_sf"/>
</dbReference>
<protein>
    <submittedName>
        <fullName evidence="2">MbtH family protein</fullName>
    </submittedName>
</protein>
<name>A0A2A4ANA8_9CORY</name>
<evidence type="ECO:0000313" key="3">
    <source>
        <dbReference type="Proteomes" id="UP000218690"/>
    </source>
</evidence>
<evidence type="ECO:0000259" key="1">
    <source>
        <dbReference type="SMART" id="SM00923"/>
    </source>
</evidence>